<evidence type="ECO:0000256" key="8">
    <source>
        <dbReference type="PIRSR" id="PIRSR005096-3"/>
    </source>
</evidence>
<dbReference type="UniPathway" id="UPA00242"/>
<dbReference type="EMBL" id="WKKF01000005">
    <property type="protein sequence ID" value="MRX55578.1"/>
    <property type="molecule type" value="Genomic_DNA"/>
</dbReference>
<keyword evidence="4 5" id="KW-0119">Carbohydrate metabolism</keyword>
<accession>A0A6I2MBK4</accession>
<protein>
    <recommendedName>
        <fullName evidence="5">Aldose 1-epimerase</fullName>
        <ecNumber evidence="5">5.1.3.3</ecNumber>
    </recommendedName>
</protein>
<name>A0A6I2MBK4_9BACI</name>
<dbReference type="InterPro" id="IPR008183">
    <property type="entry name" value="Aldose_1/G6P_1-epimerase"/>
</dbReference>
<evidence type="ECO:0000256" key="3">
    <source>
        <dbReference type="ARBA" id="ARBA00023235"/>
    </source>
</evidence>
<evidence type="ECO:0000256" key="5">
    <source>
        <dbReference type="PIRNR" id="PIRNR005096"/>
    </source>
</evidence>
<feature type="active site" description="Proton acceptor" evidence="6">
    <location>
        <position position="309"/>
    </location>
</feature>
<dbReference type="AlphaFoldDB" id="A0A6I2MBK4"/>
<evidence type="ECO:0000313" key="10">
    <source>
        <dbReference type="Proteomes" id="UP000441585"/>
    </source>
</evidence>
<keyword evidence="10" id="KW-1185">Reference proteome</keyword>
<keyword evidence="3 5" id="KW-0413">Isomerase</keyword>
<dbReference type="GO" id="GO:0004034">
    <property type="term" value="F:aldose 1-epimerase activity"/>
    <property type="evidence" value="ECO:0007669"/>
    <property type="project" value="UniProtKB-EC"/>
</dbReference>
<dbReference type="PIRSF" id="PIRSF005096">
    <property type="entry name" value="GALM"/>
    <property type="match status" value="1"/>
</dbReference>
<dbReference type="Proteomes" id="UP000441585">
    <property type="component" value="Unassembled WGS sequence"/>
</dbReference>
<dbReference type="GO" id="GO:0033499">
    <property type="term" value="P:galactose catabolic process via UDP-galactose, Leloir pathway"/>
    <property type="evidence" value="ECO:0007669"/>
    <property type="project" value="TreeGrafter"/>
</dbReference>
<dbReference type="InterPro" id="IPR015443">
    <property type="entry name" value="Aldose_1-epimerase"/>
</dbReference>
<feature type="binding site" evidence="7">
    <location>
        <position position="248"/>
    </location>
    <ligand>
        <name>beta-D-galactose</name>
        <dbReference type="ChEBI" id="CHEBI:27667"/>
    </ligand>
</feature>
<comment type="caution">
    <text evidence="9">The sequence shown here is derived from an EMBL/GenBank/DDBJ whole genome shotgun (WGS) entry which is preliminary data.</text>
</comment>
<dbReference type="GO" id="GO:0006006">
    <property type="term" value="P:glucose metabolic process"/>
    <property type="evidence" value="ECO:0007669"/>
    <property type="project" value="TreeGrafter"/>
</dbReference>
<evidence type="ECO:0000256" key="6">
    <source>
        <dbReference type="PIRSR" id="PIRSR005096-1"/>
    </source>
</evidence>
<dbReference type="NCBIfam" id="NF008277">
    <property type="entry name" value="PRK11055.1"/>
    <property type="match status" value="1"/>
</dbReference>
<organism evidence="9 10">
    <name type="scientific">Metabacillus idriensis</name>
    <dbReference type="NCBI Taxonomy" id="324768"/>
    <lineage>
        <taxon>Bacteria</taxon>
        <taxon>Bacillati</taxon>
        <taxon>Bacillota</taxon>
        <taxon>Bacilli</taxon>
        <taxon>Bacillales</taxon>
        <taxon>Bacillaceae</taxon>
        <taxon>Metabacillus</taxon>
    </lineage>
</organism>
<evidence type="ECO:0000256" key="4">
    <source>
        <dbReference type="ARBA" id="ARBA00023277"/>
    </source>
</evidence>
<comment type="catalytic activity">
    <reaction evidence="5">
        <text>alpha-D-glucose = beta-D-glucose</text>
        <dbReference type="Rhea" id="RHEA:10264"/>
        <dbReference type="ChEBI" id="CHEBI:15903"/>
        <dbReference type="ChEBI" id="CHEBI:17925"/>
        <dbReference type="EC" id="5.1.3.3"/>
    </reaction>
</comment>
<evidence type="ECO:0000256" key="2">
    <source>
        <dbReference type="ARBA" id="ARBA00006206"/>
    </source>
</evidence>
<proteinExistence type="inferred from homology"/>
<dbReference type="InterPro" id="IPR011013">
    <property type="entry name" value="Gal_mutarotase_sf_dom"/>
</dbReference>
<evidence type="ECO:0000256" key="1">
    <source>
        <dbReference type="ARBA" id="ARBA00005028"/>
    </source>
</evidence>
<evidence type="ECO:0000256" key="7">
    <source>
        <dbReference type="PIRSR" id="PIRSR005096-2"/>
    </source>
</evidence>
<reference evidence="9 10" key="1">
    <citation type="submission" date="2019-11" db="EMBL/GenBank/DDBJ databases">
        <title>Bacillus idriensis genome.</title>
        <authorList>
            <person name="Konopka E.N."/>
            <person name="Newman J.D."/>
        </authorList>
    </citation>
    <scope>NUCLEOTIDE SEQUENCE [LARGE SCALE GENOMIC DNA]</scope>
    <source>
        <strain evidence="9 10">DSM 19097</strain>
    </source>
</reference>
<comment type="similarity">
    <text evidence="2 5">Belongs to the aldose epimerase family.</text>
</comment>
<dbReference type="PANTHER" id="PTHR10091">
    <property type="entry name" value="ALDOSE-1-EPIMERASE"/>
    <property type="match status" value="1"/>
</dbReference>
<comment type="pathway">
    <text evidence="1 5">Carbohydrate metabolism; hexose metabolism.</text>
</comment>
<dbReference type="PANTHER" id="PTHR10091:SF0">
    <property type="entry name" value="GALACTOSE MUTAROTASE"/>
    <property type="match status" value="1"/>
</dbReference>
<dbReference type="InterPro" id="IPR014718">
    <property type="entry name" value="GH-type_carb-bd"/>
</dbReference>
<sequence length="344" mass="38360">MNITEKNLPSNWKEFTLTNDNGMSISLVNYGGIITRIMVPDRHGHAENVVLGYKNPNDYKTDSNFFGAIIGRVAGRIKDSSFELNGKVYHLESNEGSHHIHGGSHGFHQVLWKTETHQETGHVAVKLTHSTKDGDGGYPGNISASVTYRLTNENELILDYTAVTDQPTPLTLTNHSYFNLSGEAKETVHQHDVTIDSHRYLELDDDLIPTGSILEAANTPFDFRHGRRLHEGITSRNEQTTCAGNGYDHYFLFGHTRPESVVVKEATSGRVLVIESDQPGMVMYTSNNLINGLELTGAPSRKYAGVCFETQSSPASLHHPGLPEVILHPTERYQQRTVYRFTTE</sequence>
<dbReference type="GO" id="GO:0030246">
    <property type="term" value="F:carbohydrate binding"/>
    <property type="evidence" value="ECO:0007669"/>
    <property type="project" value="InterPro"/>
</dbReference>
<dbReference type="SUPFAM" id="SSF74650">
    <property type="entry name" value="Galactose mutarotase-like"/>
    <property type="match status" value="1"/>
</dbReference>
<evidence type="ECO:0000313" key="9">
    <source>
        <dbReference type="EMBL" id="MRX55578.1"/>
    </source>
</evidence>
<dbReference type="Gene3D" id="2.70.98.10">
    <property type="match status" value="1"/>
</dbReference>
<feature type="active site" description="Proton donor" evidence="6">
    <location>
        <position position="175"/>
    </location>
</feature>
<dbReference type="InterPro" id="IPR047215">
    <property type="entry name" value="Galactose_mutarotase-like"/>
</dbReference>
<feature type="binding site" evidence="8">
    <location>
        <begin position="175"/>
        <end position="177"/>
    </location>
    <ligand>
        <name>beta-D-galactose</name>
        <dbReference type="ChEBI" id="CHEBI:27667"/>
    </ligand>
</feature>
<dbReference type="CDD" id="cd09019">
    <property type="entry name" value="galactose_mutarotase_like"/>
    <property type="match status" value="1"/>
</dbReference>
<dbReference type="Pfam" id="PF01263">
    <property type="entry name" value="Aldose_epim"/>
    <property type="match status" value="1"/>
</dbReference>
<dbReference type="EC" id="5.1.3.3" evidence="5"/>
<gene>
    <name evidence="9" type="ORF">GJU41_16575</name>
</gene>